<evidence type="ECO:0000256" key="11">
    <source>
        <dbReference type="SAM" id="MobiDB-lite"/>
    </source>
</evidence>
<dbReference type="EMBL" id="JAEPRB010000002">
    <property type="protein sequence ID" value="KAG2228142.1"/>
    <property type="molecule type" value="Genomic_DNA"/>
</dbReference>
<dbReference type="GO" id="GO:0004252">
    <property type="term" value="F:serine-type endopeptidase activity"/>
    <property type="evidence" value="ECO:0007669"/>
    <property type="project" value="InterPro"/>
</dbReference>
<dbReference type="OrthoDB" id="2146116at2759"/>
<dbReference type="InterPro" id="IPR035952">
    <property type="entry name" value="Rhomboid-like_sf"/>
</dbReference>
<dbReference type="InterPro" id="IPR022764">
    <property type="entry name" value="Peptidase_S54_rhomboid_dom"/>
</dbReference>
<dbReference type="GO" id="GO:0016020">
    <property type="term" value="C:membrane"/>
    <property type="evidence" value="ECO:0007669"/>
    <property type="project" value="UniProtKB-SubCell"/>
</dbReference>
<organism evidence="13 14">
    <name type="scientific">Circinella minor</name>
    <dbReference type="NCBI Taxonomy" id="1195481"/>
    <lineage>
        <taxon>Eukaryota</taxon>
        <taxon>Fungi</taxon>
        <taxon>Fungi incertae sedis</taxon>
        <taxon>Mucoromycota</taxon>
        <taxon>Mucoromycotina</taxon>
        <taxon>Mucoromycetes</taxon>
        <taxon>Mucorales</taxon>
        <taxon>Lichtheimiaceae</taxon>
        <taxon>Circinella</taxon>
    </lineage>
</organism>
<keyword evidence="8 10" id="KW-1133">Transmembrane helix</keyword>
<evidence type="ECO:0000256" key="7">
    <source>
        <dbReference type="ARBA" id="ARBA00022825"/>
    </source>
</evidence>
<evidence type="ECO:0000256" key="4">
    <source>
        <dbReference type="ARBA" id="ARBA00022670"/>
    </source>
</evidence>
<evidence type="ECO:0000256" key="1">
    <source>
        <dbReference type="ARBA" id="ARBA00000156"/>
    </source>
</evidence>
<gene>
    <name evidence="13" type="ORF">INT45_009188</name>
</gene>
<evidence type="ECO:0000256" key="3">
    <source>
        <dbReference type="ARBA" id="ARBA00009045"/>
    </source>
</evidence>
<evidence type="ECO:0000259" key="12">
    <source>
        <dbReference type="Pfam" id="PF01694"/>
    </source>
</evidence>
<feature type="transmembrane region" description="Helical" evidence="10">
    <location>
        <begin position="210"/>
        <end position="235"/>
    </location>
</feature>
<evidence type="ECO:0000256" key="10">
    <source>
        <dbReference type="RuleBase" id="RU362115"/>
    </source>
</evidence>
<dbReference type="Gene3D" id="1.20.1540.10">
    <property type="entry name" value="Rhomboid-like"/>
    <property type="match status" value="1"/>
</dbReference>
<comment type="caution">
    <text evidence="10">Lacks conserved residue(s) required for the propagation of feature annotation.</text>
</comment>
<feature type="transmembrane region" description="Helical" evidence="10">
    <location>
        <begin position="247"/>
        <end position="266"/>
    </location>
</feature>
<evidence type="ECO:0000256" key="6">
    <source>
        <dbReference type="ARBA" id="ARBA00022801"/>
    </source>
</evidence>
<dbReference type="PANTHER" id="PTHR22936">
    <property type="entry name" value="RHOMBOID-RELATED"/>
    <property type="match status" value="1"/>
</dbReference>
<name>A0A8H7VQZ5_9FUNG</name>
<dbReference type="InterPro" id="IPR002610">
    <property type="entry name" value="Peptidase_S54_rhomboid-like"/>
</dbReference>
<feature type="domain" description="Peptidase S54 rhomboid" evidence="12">
    <location>
        <begin position="205"/>
        <end position="311"/>
    </location>
</feature>
<protein>
    <recommendedName>
        <fullName evidence="10">Rhomboid-type serine protease</fullName>
        <ecNumber evidence="10">3.4.21.105</ecNumber>
    </recommendedName>
</protein>
<evidence type="ECO:0000313" key="13">
    <source>
        <dbReference type="EMBL" id="KAG2228142.1"/>
    </source>
</evidence>
<comment type="subcellular location">
    <subcellularLocation>
        <location evidence="2 10">Membrane</location>
        <topology evidence="2 10">Multi-pass membrane protein</topology>
    </subcellularLocation>
</comment>
<evidence type="ECO:0000256" key="9">
    <source>
        <dbReference type="ARBA" id="ARBA00023136"/>
    </source>
</evidence>
<feature type="transmembrane region" description="Helical" evidence="10">
    <location>
        <begin position="273"/>
        <end position="293"/>
    </location>
</feature>
<accession>A0A8H7VQZ5</accession>
<comment type="caution">
    <text evidence="13">The sequence shown here is derived from an EMBL/GenBank/DDBJ whole genome shotgun (WGS) entry which is preliminary data.</text>
</comment>
<evidence type="ECO:0000256" key="5">
    <source>
        <dbReference type="ARBA" id="ARBA00022692"/>
    </source>
</evidence>
<proteinExistence type="inferred from homology"/>
<evidence type="ECO:0000313" key="14">
    <source>
        <dbReference type="Proteomes" id="UP000646827"/>
    </source>
</evidence>
<keyword evidence="7 10" id="KW-0720">Serine protease</keyword>
<keyword evidence="6 10" id="KW-0378">Hydrolase</keyword>
<dbReference type="AlphaFoldDB" id="A0A8H7VQZ5"/>
<sequence length="325" mass="36774">MMENTTSVLIDPSTDKENDENENISTAQHQQEYKLYNNNTPLRLREWIAVFLSGVTPFGKPTWPPVFIWIIIILLFFVMSGELLVSKETVGEFMELKPFNYMLGPSIQILIQTGARFPPCMRHTAHMPPTQNYICINATTAETIQTSTFLSLFESENEAFTTQPPWEQQNNITKGNHNDDRMELSICSLEDICGFGGFANKKTPDQAFRFLTPLFVHSGLVHWGLNMIALVSIGFKLERLMSGWRFGVAYVISGIFGNVFGANFALPTTPKLGCGASVFGLMGCIFIDLGLRWHTVQHPFRHLVKLFVFTSKVYHIIVNNDHTIN</sequence>
<dbReference type="EC" id="3.4.21.105" evidence="10"/>
<evidence type="ECO:0000256" key="8">
    <source>
        <dbReference type="ARBA" id="ARBA00022989"/>
    </source>
</evidence>
<dbReference type="PANTHER" id="PTHR22936:SF69">
    <property type="entry name" value="RHOMBOID-LIKE PROTEIN"/>
    <property type="match status" value="1"/>
</dbReference>
<reference evidence="13 14" key="1">
    <citation type="submission" date="2020-12" db="EMBL/GenBank/DDBJ databases">
        <title>Metabolic potential, ecology and presence of endohyphal bacteria is reflected in genomic diversity of Mucoromycotina.</title>
        <authorList>
            <person name="Muszewska A."/>
            <person name="Okrasinska A."/>
            <person name="Steczkiewicz K."/>
            <person name="Drgas O."/>
            <person name="Orlowska M."/>
            <person name="Perlinska-Lenart U."/>
            <person name="Aleksandrzak-Piekarczyk T."/>
            <person name="Szatraj K."/>
            <person name="Zielenkiewicz U."/>
            <person name="Pilsyk S."/>
            <person name="Malc E."/>
            <person name="Mieczkowski P."/>
            <person name="Kruszewska J.S."/>
            <person name="Biernat P."/>
            <person name="Pawlowska J."/>
        </authorList>
    </citation>
    <scope>NUCLEOTIDE SEQUENCE [LARGE SCALE GENOMIC DNA]</scope>
    <source>
        <strain evidence="13 14">CBS 142.35</strain>
    </source>
</reference>
<dbReference type="Proteomes" id="UP000646827">
    <property type="component" value="Unassembled WGS sequence"/>
</dbReference>
<dbReference type="SUPFAM" id="SSF144091">
    <property type="entry name" value="Rhomboid-like"/>
    <property type="match status" value="1"/>
</dbReference>
<comment type="catalytic activity">
    <reaction evidence="1 10">
        <text>Cleaves type-1 transmembrane domains using a catalytic dyad composed of serine and histidine that are contributed by different transmembrane domains.</text>
        <dbReference type="EC" id="3.4.21.105"/>
    </reaction>
</comment>
<keyword evidence="4 10" id="KW-0645">Protease</keyword>
<comment type="similarity">
    <text evidence="3 10">Belongs to the peptidase S54 family.</text>
</comment>
<keyword evidence="14" id="KW-1185">Reference proteome</keyword>
<keyword evidence="9 10" id="KW-0472">Membrane</keyword>
<dbReference type="GO" id="GO:0006508">
    <property type="term" value="P:proteolysis"/>
    <property type="evidence" value="ECO:0007669"/>
    <property type="project" value="UniProtKB-KW"/>
</dbReference>
<feature type="region of interest" description="Disordered" evidence="11">
    <location>
        <begin position="1"/>
        <end position="29"/>
    </location>
</feature>
<evidence type="ECO:0000256" key="2">
    <source>
        <dbReference type="ARBA" id="ARBA00004141"/>
    </source>
</evidence>
<dbReference type="Pfam" id="PF01694">
    <property type="entry name" value="Rhomboid"/>
    <property type="match status" value="1"/>
</dbReference>
<comment type="function">
    <text evidence="10">Serine protease involved in intramembrane proteolysis.</text>
</comment>
<keyword evidence="5 10" id="KW-0812">Transmembrane</keyword>
<feature type="transmembrane region" description="Helical" evidence="10">
    <location>
        <begin position="66"/>
        <end position="85"/>
    </location>
</feature>